<comment type="caution">
    <text evidence="1">The sequence shown here is derived from an EMBL/GenBank/DDBJ whole genome shotgun (WGS) entry which is preliminary data.</text>
</comment>
<name>A0A7J6PDR6_PEROL</name>
<gene>
    <name evidence="1" type="ORF">FOZ60_008487</name>
</gene>
<dbReference type="Pfam" id="PF11913">
    <property type="entry name" value="DUF3431"/>
    <property type="match status" value="1"/>
</dbReference>
<dbReference type="AlphaFoldDB" id="A0A7J6PDR6"/>
<accession>A0A7J6PDR6</accession>
<reference evidence="1 2" key="1">
    <citation type="submission" date="2020-04" db="EMBL/GenBank/DDBJ databases">
        <title>Perkinsus olseni comparative genomics.</title>
        <authorList>
            <person name="Bogema D.R."/>
        </authorList>
    </citation>
    <scope>NUCLEOTIDE SEQUENCE [LARGE SCALE GENOMIC DNA]</scope>
    <source>
        <strain evidence="1">00978-12</strain>
    </source>
</reference>
<dbReference type="EMBL" id="JABANP010000034">
    <property type="protein sequence ID" value="KAF4694333.1"/>
    <property type="molecule type" value="Genomic_DNA"/>
</dbReference>
<protein>
    <submittedName>
        <fullName evidence="1">Uncharacterized protein</fullName>
    </submittedName>
</protein>
<evidence type="ECO:0000313" key="1">
    <source>
        <dbReference type="EMBL" id="KAF4694333.1"/>
    </source>
</evidence>
<proteinExistence type="predicted"/>
<dbReference type="OrthoDB" id="10282116at2759"/>
<dbReference type="Proteomes" id="UP000541610">
    <property type="component" value="Unassembled WGS sequence"/>
</dbReference>
<organism evidence="1 2">
    <name type="scientific">Perkinsus olseni</name>
    <name type="common">Perkinsus atlanticus</name>
    <dbReference type="NCBI Taxonomy" id="32597"/>
    <lineage>
        <taxon>Eukaryota</taxon>
        <taxon>Sar</taxon>
        <taxon>Alveolata</taxon>
        <taxon>Perkinsozoa</taxon>
        <taxon>Perkinsea</taxon>
        <taxon>Perkinsida</taxon>
        <taxon>Perkinsidae</taxon>
        <taxon>Perkinsus</taxon>
    </lineage>
</organism>
<sequence length="362" mass="42483">MEQQSLLSSEEEWQILHTFYHHVANYASAAHETKPREINELYTRVNYLRNMATKHLSTTINQYPSMLSEVDIVLPYCGEDVTWLLDMLNTTNSQEVIRDRIIQSSVSLWIYNKCPDRVAATRSAEGLRERLLHVLKDVTVIPSYDWIRGDECTGYLHFLTQQYDHYARWTLFIHPDSPEHMPKVNIIMDVMKWAATGLLEALHPRLRFAHLSHNFLSPFWARADRYRTAFKELYSDVMNIQLRMAPEAAELSTYCCTQLLVRDDALRVRSFDYYERLYNRTNSVEIYKVITRPFEVISNDDIKSRLPCQLMMPLWQVIFGNSDDMSTVERPLDPNMPLFLKTANLDGDWVNAILAKNMIHHE</sequence>
<dbReference type="InterPro" id="IPR021838">
    <property type="entry name" value="DUF3431"/>
</dbReference>
<evidence type="ECO:0000313" key="2">
    <source>
        <dbReference type="Proteomes" id="UP000541610"/>
    </source>
</evidence>